<dbReference type="Pfam" id="PF17820">
    <property type="entry name" value="PDZ_6"/>
    <property type="match status" value="1"/>
</dbReference>
<feature type="signal peptide" evidence="1">
    <location>
        <begin position="1"/>
        <end position="20"/>
    </location>
</feature>
<dbReference type="Proteomes" id="UP000317835">
    <property type="component" value="Chromosome"/>
</dbReference>
<evidence type="ECO:0000313" key="3">
    <source>
        <dbReference type="EMBL" id="QDV33182.1"/>
    </source>
</evidence>
<gene>
    <name evidence="3" type="ORF">ElP_10240</name>
</gene>
<accession>A0A518GX86</accession>
<reference evidence="3 4" key="1">
    <citation type="submission" date="2019-02" db="EMBL/GenBank/DDBJ databases">
        <title>Deep-cultivation of Planctomycetes and their phenomic and genomic characterization uncovers novel biology.</title>
        <authorList>
            <person name="Wiegand S."/>
            <person name="Jogler M."/>
            <person name="Boedeker C."/>
            <person name="Pinto D."/>
            <person name="Vollmers J."/>
            <person name="Rivas-Marin E."/>
            <person name="Kohn T."/>
            <person name="Peeters S.H."/>
            <person name="Heuer A."/>
            <person name="Rast P."/>
            <person name="Oberbeckmann S."/>
            <person name="Bunk B."/>
            <person name="Jeske O."/>
            <person name="Meyerdierks A."/>
            <person name="Storesund J.E."/>
            <person name="Kallscheuer N."/>
            <person name="Luecker S."/>
            <person name="Lage O.M."/>
            <person name="Pohl T."/>
            <person name="Merkel B.J."/>
            <person name="Hornburger P."/>
            <person name="Mueller R.-W."/>
            <person name="Bruemmer F."/>
            <person name="Labrenz M."/>
            <person name="Spormann A.M."/>
            <person name="Op den Camp H."/>
            <person name="Overmann J."/>
            <person name="Amann R."/>
            <person name="Jetten M.S.M."/>
            <person name="Mascher T."/>
            <person name="Medema M.H."/>
            <person name="Devos D.P."/>
            <person name="Kaster A.-K."/>
            <person name="Ovreas L."/>
            <person name="Rohde M."/>
            <person name="Galperin M.Y."/>
            <person name="Jogler C."/>
        </authorList>
    </citation>
    <scope>NUCLEOTIDE SEQUENCE [LARGE SCALE GENOMIC DNA]</scope>
    <source>
        <strain evidence="3 4">ElP</strain>
    </source>
</reference>
<dbReference type="Pfam" id="PF13899">
    <property type="entry name" value="Thioredoxin_7"/>
    <property type="match status" value="1"/>
</dbReference>
<dbReference type="Gene3D" id="2.30.42.10">
    <property type="match status" value="2"/>
</dbReference>
<dbReference type="Gene3D" id="3.40.30.10">
    <property type="entry name" value="Glutaredoxin"/>
    <property type="match status" value="1"/>
</dbReference>
<name>A0A518GX86_9BACT</name>
<dbReference type="EMBL" id="CP036426">
    <property type="protein sequence ID" value="QDV33182.1"/>
    <property type="molecule type" value="Genomic_DNA"/>
</dbReference>
<dbReference type="PROSITE" id="PS50106">
    <property type="entry name" value="PDZ"/>
    <property type="match status" value="1"/>
</dbReference>
<evidence type="ECO:0000313" key="4">
    <source>
        <dbReference type="Proteomes" id="UP000317835"/>
    </source>
</evidence>
<evidence type="ECO:0000256" key="1">
    <source>
        <dbReference type="SAM" id="SignalP"/>
    </source>
</evidence>
<dbReference type="RefSeq" id="WP_197446727.1">
    <property type="nucleotide sequence ID" value="NZ_CP036426.1"/>
</dbReference>
<feature type="chain" id="PRO_5021935324" evidence="1">
    <location>
        <begin position="21"/>
        <end position="440"/>
    </location>
</feature>
<keyword evidence="1" id="KW-0732">Signal</keyword>
<dbReference type="SMART" id="SM00228">
    <property type="entry name" value="PDZ"/>
    <property type="match status" value="2"/>
</dbReference>
<evidence type="ECO:0000259" key="2">
    <source>
        <dbReference type="PROSITE" id="PS50106"/>
    </source>
</evidence>
<dbReference type="InterPro" id="IPR036249">
    <property type="entry name" value="Thioredoxin-like_sf"/>
</dbReference>
<dbReference type="SUPFAM" id="SSF50156">
    <property type="entry name" value="PDZ domain-like"/>
    <property type="match status" value="2"/>
</dbReference>
<organism evidence="3 4">
    <name type="scientific">Tautonia plasticadhaerens</name>
    <dbReference type="NCBI Taxonomy" id="2527974"/>
    <lineage>
        <taxon>Bacteria</taxon>
        <taxon>Pseudomonadati</taxon>
        <taxon>Planctomycetota</taxon>
        <taxon>Planctomycetia</taxon>
        <taxon>Isosphaerales</taxon>
        <taxon>Isosphaeraceae</taxon>
        <taxon>Tautonia</taxon>
    </lineage>
</organism>
<feature type="domain" description="PDZ" evidence="2">
    <location>
        <begin position="230"/>
        <end position="281"/>
    </location>
</feature>
<dbReference type="InterPro" id="IPR041489">
    <property type="entry name" value="PDZ_6"/>
</dbReference>
<dbReference type="NCBIfam" id="NF041199">
    <property type="entry name" value="trx7_PDZ_seleno"/>
    <property type="match status" value="1"/>
</dbReference>
<sequence precursor="true">MRLRTLALAAVVLSAVPAVAQDRATRVRGDRDTFAESLTWIYNDLGEGMAAAREQDKPLMAVVRCIPCEACQEFDDDVARRDPVIRDLMDRFVCVRLVQANTLDLSTFQYDYDQSMAIVFLHPDGTILGRFGTRSERHETEDISLLGLRAAMEETLRLFASYDDVRPSLRGKQPGPAEYATPLEYPSIAGRYGETLDYEGEVVESCLHCHQVREAERLVYRDAGEPIPDEVLFPYPDPTALGLKLDPESLVVVEEVAPGSPADEAGIAVGDRLASVEGQPLVSTADLQWILHQTPSGPAELEAEVGRGDGRVATTLGLPDDWRRSGNISWRVSTWDLRRQAFGGMKLSDLDDERRDELGLGEDSMALHADHVGQYGEHAVAKRAGLEIGDVLLAFDGQEGRMTESELLAHVLRNRSPGDHIDLRVRKADGSVEDARIRLP</sequence>
<dbReference type="KEGG" id="tpla:ElP_10240"/>
<keyword evidence="4" id="KW-1185">Reference proteome</keyword>
<protein>
    <submittedName>
        <fullName evidence="3">Zinc metallopeptidase RseP</fullName>
    </submittedName>
</protein>
<proteinExistence type="predicted"/>
<dbReference type="SUPFAM" id="SSF52833">
    <property type="entry name" value="Thioredoxin-like"/>
    <property type="match status" value="1"/>
</dbReference>
<dbReference type="InterPro" id="IPR001478">
    <property type="entry name" value="PDZ"/>
</dbReference>
<dbReference type="InterPro" id="IPR036034">
    <property type="entry name" value="PDZ_sf"/>
</dbReference>
<dbReference type="AlphaFoldDB" id="A0A518GX86"/>